<dbReference type="EMBL" id="QROE01000001">
    <property type="protein sequence ID" value="RHK98281.1"/>
    <property type="molecule type" value="Genomic_DNA"/>
</dbReference>
<dbReference type="AlphaFoldDB" id="A0A415HVK7"/>
<reference evidence="1 2" key="1">
    <citation type="submission" date="2018-08" db="EMBL/GenBank/DDBJ databases">
        <title>A genome reference for cultivated species of the human gut microbiota.</title>
        <authorList>
            <person name="Zou Y."/>
            <person name="Xue W."/>
            <person name="Luo G."/>
        </authorList>
    </citation>
    <scope>NUCLEOTIDE SEQUENCE [LARGE SCALE GENOMIC DNA]</scope>
    <source>
        <strain evidence="1 2">AF39-4</strain>
    </source>
</reference>
<gene>
    <name evidence="1" type="ORF">DW040_02950</name>
</gene>
<proteinExistence type="predicted"/>
<protein>
    <submittedName>
        <fullName evidence="1">Uncharacterized protein</fullName>
    </submittedName>
</protein>
<comment type="caution">
    <text evidence="1">The sequence shown here is derived from an EMBL/GenBank/DDBJ whole genome shotgun (WGS) entry which is preliminary data.</text>
</comment>
<evidence type="ECO:0000313" key="2">
    <source>
        <dbReference type="Proteomes" id="UP000284267"/>
    </source>
</evidence>
<dbReference type="Proteomes" id="UP000284267">
    <property type="component" value="Unassembled WGS sequence"/>
</dbReference>
<sequence length="75" mass="9120">MSVRQDTLDQVEEVYQRNQRCIGSFSKKESPELYNMCKHCEIYMGDDHDYSECRDQQCFINWLALEYLDWINGYH</sequence>
<organism evidence="1 2">
    <name type="scientific">Blautia obeum</name>
    <dbReference type="NCBI Taxonomy" id="40520"/>
    <lineage>
        <taxon>Bacteria</taxon>
        <taxon>Bacillati</taxon>
        <taxon>Bacillota</taxon>
        <taxon>Clostridia</taxon>
        <taxon>Lachnospirales</taxon>
        <taxon>Lachnospiraceae</taxon>
        <taxon>Blautia</taxon>
    </lineage>
</organism>
<name>A0A415HVK7_9FIRM</name>
<accession>A0A415HVK7</accession>
<evidence type="ECO:0000313" key="1">
    <source>
        <dbReference type="EMBL" id="RHK98281.1"/>
    </source>
</evidence>